<feature type="transmembrane region" description="Helical" evidence="2">
    <location>
        <begin position="366"/>
        <end position="387"/>
    </location>
</feature>
<feature type="transmembrane region" description="Helical" evidence="2">
    <location>
        <begin position="131"/>
        <end position="155"/>
    </location>
</feature>
<feature type="transmembrane region" description="Helical" evidence="2">
    <location>
        <begin position="39"/>
        <end position="56"/>
    </location>
</feature>
<proteinExistence type="predicted"/>
<feature type="transmembrane region" description="Helical" evidence="2">
    <location>
        <begin position="167"/>
        <end position="189"/>
    </location>
</feature>
<keyword evidence="2" id="KW-0472">Membrane</keyword>
<dbReference type="GeneID" id="66856937"/>
<organism evidence="3 4">
    <name type="scientific">Streptomyces rimosus subsp. rimosus</name>
    <dbReference type="NCBI Taxonomy" id="132474"/>
    <lineage>
        <taxon>Bacteria</taxon>
        <taxon>Bacillati</taxon>
        <taxon>Actinomycetota</taxon>
        <taxon>Actinomycetes</taxon>
        <taxon>Kitasatosporales</taxon>
        <taxon>Streptomycetaceae</taxon>
        <taxon>Streptomyces</taxon>
    </lineage>
</organism>
<reference evidence="3 4" key="1">
    <citation type="submission" date="2022-03" db="EMBL/GenBank/DDBJ databases">
        <title>Complete genome of Streptomyces rimosus ssp. rimosus R7 (=ATCC 10970).</title>
        <authorList>
            <person name="Beganovic S."/>
            <person name="Ruckert C."/>
            <person name="Busche T."/>
            <person name="Kalinowski J."/>
            <person name="Wittmann C."/>
        </authorList>
    </citation>
    <scope>NUCLEOTIDE SEQUENCE [LARGE SCALE GENOMIC DNA]</scope>
    <source>
        <strain evidence="3 4">R7</strain>
    </source>
</reference>
<name>A0ABY3Z122_STRRM</name>
<protein>
    <recommendedName>
        <fullName evidence="5">ABC transporter permease</fullName>
    </recommendedName>
</protein>
<gene>
    <name evidence="3" type="ORF">SRIMR7_17525</name>
</gene>
<feature type="transmembrane region" description="Helical" evidence="2">
    <location>
        <begin position="194"/>
        <end position="213"/>
    </location>
</feature>
<dbReference type="RefSeq" id="WP_226048667.1">
    <property type="nucleotide sequence ID" value="NZ_CP043497.1"/>
</dbReference>
<keyword evidence="2" id="KW-1133">Transmembrane helix</keyword>
<feature type="transmembrane region" description="Helical" evidence="2">
    <location>
        <begin position="275"/>
        <end position="297"/>
    </location>
</feature>
<evidence type="ECO:0000256" key="1">
    <source>
        <dbReference type="SAM" id="MobiDB-lite"/>
    </source>
</evidence>
<feature type="transmembrane region" description="Helical" evidence="2">
    <location>
        <begin position="497"/>
        <end position="517"/>
    </location>
</feature>
<feature type="region of interest" description="Disordered" evidence="1">
    <location>
        <begin position="307"/>
        <end position="332"/>
    </location>
</feature>
<feature type="transmembrane region" description="Helical" evidence="2">
    <location>
        <begin position="529"/>
        <end position="550"/>
    </location>
</feature>
<keyword evidence="4" id="KW-1185">Reference proteome</keyword>
<keyword evidence="2" id="KW-0812">Transmembrane</keyword>
<dbReference type="Proteomes" id="UP000829494">
    <property type="component" value="Chromosome"/>
</dbReference>
<evidence type="ECO:0000256" key="2">
    <source>
        <dbReference type="SAM" id="Phobius"/>
    </source>
</evidence>
<feature type="transmembrane region" description="Helical" evidence="2">
    <location>
        <begin position="467"/>
        <end position="485"/>
    </location>
</feature>
<evidence type="ECO:0000313" key="3">
    <source>
        <dbReference type="EMBL" id="UNZ03963.1"/>
    </source>
</evidence>
<evidence type="ECO:0000313" key="4">
    <source>
        <dbReference type="Proteomes" id="UP000829494"/>
    </source>
</evidence>
<evidence type="ECO:0008006" key="5">
    <source>
        <dbReference type="Google" id="ProtNLM"/>
    </source>
</evidence>
<feature type="transmembrane region" description="Helical" evidence="2">
    <location>
        <begin position="76"/>
        <end position="100"/>
    </location>
</feature>
<dbReference type="EMBL" id="CP094298">
    <property type="protein sequence ID" value="UNZ03963.1"/>
    <property type="molecule type" value="Genomic_DNA"/>
</dbReference>
<sequence>MSVGRVPVSPGGFRVGIGSLPVRLGRLALGDVRDRVRRPAYAVTLLAAVLLGYLAVPQPTSHWVILQIGDFRGTYNSAYVGVATALAAALWLPLAGFYVVRNALVRDERSGVGRLLAATPLRTTGYFAGKLLSNVLVLVSMLGVLAVTAVVMQLARGESYRIDPVALLKPFVLIALPLMVVTGAAALLFESLPVLRGGVGNVVWFFVWLALVLGGQRPDAPLGGIGVHGAVASMADDLAAQHTRVTGEFSLGFTYLEQPLRTFVWHGFTPEQGFVLGRVALVLAAVALALLPALWFGRFDPARGGARGATAGQRVQEAAPGTVPGPPQPHGPTVTTVHRPLSFLSPATATPPGATYHRLVLGELRILLQGVAWWWWTGAALISIAGLCVPTAGAARVVLPLAWIWPVLIWSRLGAQRHEHGVQALLGSYPAARHRALAEWSAGFALTAATGSVPLLRLAMAGDWQGVASWAGGAVFIPALALALGSLSRTHRLFQALYLPLWYCVFNGLPLLDYMGATRPEGRPAALSPLLVAGLAALLLAGVVAAAGPLRRAPAVS</sequence>
<accession>A0ABY3Z122</accession>